<dbReference type="InterPro" id="IPR035919">
    <property type="entry name" value="EAL_sf"/>
</dbReference>
<proteinExistence type="predicted"/>
<evidence type="ECO:0000256" key="1">
    <source>
        <dbReference type="PROSITE-ProRule" id="PRU00169"/>
    </source>
</evidence>
<dbReference type="SMART" id="SM00052">
    <property type="entry name" value="EAL"/>
    <property type="match status" value="1"/>
</dbReference>
<dbReference type="SUPFAM" id="SSF55073">
    <property type="entry name" value="Nucleotide cyclase"/>
    <property type="match status" value="1"/>
</dbReference>
<protein>
    <submittedName>
        <fullName evidence="5">Diguanylate cyclase (GGDEF)-like protein</fullName>
    </submittedName>
</protein>
<evidence type="ECO:0000259" key="2">
    <source>
        <dbReference type="PROSITE" id="PS50110"/>
    </source>
</evidence>
<accession>A0A839UVX1</accession>
<dbReference type="PROSITE" id="PS50887">
    <property type="entry name" value="GGDEF"/>
    <property type="match status" value="1"/>
</dbReference>
<dbReference type="Gene3D" id="3.20.20.450">
    <property type="entry name" value="EAL domain"/>
    <property type="match status" value="1"/>
</dbReference>
<dbReference type="Gene3D" id="3.30.70.270">
    <property type="match status" value="1"/>
</dbReference>
<evidence type="ECO:0000313" key="6">
    <source>
        <dbReference type="Proteomes" id="UP000559987"/>
    </source>
</evidence>
<dbReference type="InterPro" id="IPR052155">
    <property type="entry name" value="Biofilm_reg_signaling"/>
</dbReference>
<dbReference type="CDD" id="cd00156">
    <property type="entry name" value="REC"/>
    <property type="match status" value="1"/>
</dbReference>
<dbReference type="InterPro" id="IPR001633">
    <property type="entry name" value="EAL_dom"/>
</dbReference>
<dbReference type="InterPro" id="IPR029787">
    <property type="entry name" value="Nucleotide_cyclase"/>
</dbReference>
<dbReference type="EMBL" id="JACHXZ010000004">
    <property type="protein sequence ID" value="MBB3169608.1"/>
    <property type="molecule type" value="Genomic_DNA"/>
</dbReference>
<sequence>MRILHVEDSHVFARLIAEELKDAFGLKEFAITHADKMCDAVAILASGEQYDVILLDLSLPDAKGYDALNMLRDVNKTSPIIVLSGAGQHEMGLQSVALGAQDYIMKDARNGEIILKSIEFAIERHRSEQAAVACAMTDPLTQLPNRGYFLEYAATAVERAKRSNLRLVLFYIDFDGFKALNDTYGHVEGDNFLTEIGGRFKTILRKSDFCSRLGGDEFAVLVETEHASISACRPFVDGLLAEMRKPFTLTNGNKIKSCCSVGGAIFDPSADEEKSIEDFMNEADEAMYLAKQSGGDCLRYSQADAQPQPGSGNVAQIGGQELRPARRFYVEFVPIYGVSTLSLDGYECVINEHDGVLGANSQLRPGATELVLNKAQQDEWGAVAASVTELLDKLESGGTKVSFVCINLQVEQMSSPRFGERIRRVVDAVRDKLSIIIKFPESGLLEGNAALIRAIKELKALNVPVALAGFGSTQCCLMEVLQIPFDIIEIDKKMADRIMESEAGALGVKAVVRLAQELNKQILVSGIECERTWVELRKLGVDYRVGEQPLINKKSQKI</sequence>
<organism evidence="5 6">
    <name type="scientific">Simiduia aestuariiviva</name>
    <dbReference type="NCBI Taxonomy" id="1510459"/>
    <lineage>
        <taxon>Bacteria</taxon>
        <taxon>Pseudomonadati</taxon>
        <taxon>Pseudomonadota</taxon>
        <taxon>Gammaproteobacteria</taxon>
        <taxon>Cellvibrionales</taxon>
        <taxon>Cellvibrionaceae</taxon>
        <taxon>Simiduia</taxon>
    </lineage>
</organism>
<name>A0A839UVX1_9GAMM</name>
<keyword evidence="1" id="KW-0597">Phosphoprotein</keyword>
<evidence type="ECO:0000259" key="3">
    <source>
        <dbReference type="PROSITE" id="PS50883"/>
    </source>
</evidence>
<evidence type="ECO:0000313" key="5">
    <source>
        <dbReference type="EMBL" id="MBB3169608.1"/>
    </source>
</evidence>
<dbReference type="SUPFAM" id="SSF52172">
    <property type="entry name" value="CheY-like"/>
    <property type="match status" value="1"/>
</dbReference>
<dbReference type="SUPFAM" id="SSF141868">
    <property type="entry name" value="EAL domain-like"/>
    <property type="match status" value="1"/>
</dbReference>
<dbReference type="PROSITE" id="PS50883">
    <property type="entry name" value="EAL"/>
    <property type="match status" value="1"/>
</dbReference>
<feature type="domain" description="Response regulatory" evidence="2">
    <location>
        <begin position="2"/>
        <end position="121"/>
    </location>
</feature>
<dbReference type="Pfam" id="PF00563">
    <property type="entry name" value="EAL"/>
    <property type="match status" value="1"/>
</dbReference>
<dbReference type="PANTHER" id="PTHR44757">
    <property type="entry name" value="DIGUANYLATE CYCLASE DGCP"/>
    <property type="match status" value="1"/>
</dbReference>
<dbReference type="InterPro" id="IPR043128">
    <property type="entry name" value="Rev_trsase/Diguanyl_cyclase"/>
</dbReference>
<dbReference type="PROSITE" id="PS50110">
    <property type="entry name" value="RESPONSE_REGULATORY"/>
    <property type="match status" value="1"/>
</dbReference>
<dbReference type="InterPro" id="IPR001789">
    <property type="entry name" value="Sig_transdc_resp-reg_receiver"/>
</dbReference>
<dbReference type="Pfam" id="PF00072">
    <property type="entry name" value="Response_reg"/>
    <property type="match status" value="1"/>
</dbReference>
<dbReference type="CDD" id="cd01948">
    <property type="entry name" value="EAL"/>
    <property type="match status" value="1"/>
</dbReference>
<keyword evidence="6" id="KW-1185">Reference proteome</keyword>
<dbReference type="SMART" id="SM00448">
    <property type="entry name" value="REC"/>
    <property type="match status" value="1"/>
</dbReference>
<dbReference type="Gene3D" id="3.40.50.2300">
    <property type="match status" value="1"/>
</dbReference>
<feature type="domain" description="EAL" evidence="3">
    <location>
        <begin position="311"/>
        <end position="558"/>
    </location>
</feature>
<evidence type="ECO:0000259" key="4">
    <source>
        <dbReference type="PROSITE" id="PS50887"/>
    </source>
</evidence>
<dbReference type="Pfam" id="PF00990">
    <property type="entry name" value="GGDEF"/>
    <property type="match status" value="1"/>
</dbReference>
<dbReference type="InterPro" id="IPR011006">
    <property type="entry name" value="CheY-like_superfamily"/>
</dbReference>
<reference evidence="5 6" key="1">
    <citation type="submission" date="2020-08" db="EMBL/GenBank/DDBJ databases">
        <title>Genomic Encyclopedia of Type Strains, Phase III (KMG-III): the genomes of soil and plant-associated and newly described type strains.</title>
        <authorList>
            <person name="Whitman W."/>
        </authorList>
    </citation>
    <scope>NUCLEOTIDE SEQUENCE [LARGE SCALE GENOMIC DNA]</scope>
    <source>
        <strain evidence="5 6">CECT 8571</strain>
    </source>
</reference>
<dbReference type="NCBIfam" id="TIGR00254">
    <property type="entry name" value="GGDEF"/>
    <property type="match status" value="1"/>
</dbReference>
<dbReference type="SMART" id="SM00267">
    <property type="entry name" value="GGDEF"/>
    <property type="match status" value="1"/>
</dbReference>
<dbReference type="InterPro" id="IPR000160">
    <property type="entry name" value="GGDEF_dom"/>
</dbReference>
<dbReference type="AlphaFoldDB" id="A0A839UVX1"/>
<dbReference type="GO" id="GO:0000160">
    <property type="term" value="P:phosphorelay signal transduction system"/>
    <property type="evidence" value="ECO:0007669"/>
    <property type="project" value="InterPro"/>
</dbReference>
<gene>
    <name evidence="5" type="ORF">FHS30_002821</name>
</gene>
<dbReference type="CDD" id="cd01949">
    <property type="entry name" value="GGDEF"/>
    <property type="match status" value="1"/>
</dbReference>
<feature type="modified residue" description="4-aspartylphosphate" evidence="1">
    <location>
        <position position="56"/>
    </location>
</feature>
<dbReference type="PANTHER" id="PTHR44757:SF2">
    <property type="entry name" value="BIOFILM ARCHITECTURE MAINTENANCE PROTEIN MBAA"/>
    <property type="match status" value="1"/>
</dbReference>
<dbReference type="RefSeq" id="WP_183911109.1">
    <property type="nucleotide sequence ID" value="NZ_JACHXZ010000004.1"/>
</dbReference>
<feature type="domain" description="GGDEF" evidence="4">
    <location>
        <begin position="165"/>
        <end position="303"/>
    </location>
</feature>
<dbReference type="Proteomes" id="UP000559987">
    <property type="component" value="Unassembled WGS sequence"/>
</dbReference>
<comment type="caution">
    <text evidence="5">The sequence shown here is derived from an EMBL/GenBank/DDBJ whole genome shotgun (WGS) entry which is preliminary data.</text>
</comment>